<accession>A0A1J1I9C5</accession>
<dbReference type="EMBL" id="CVRI01000043">
    <property type="protein sequence ID" value="CRK96172.1"/>
    <property type="molecule type" value="Genomic_DNA"/>
</dbReference>
<gene>
    <name evidence="1" type="ORF">CLUMA_CG009601</name>
</gene>
<evidence type="ECO:0000313" key="2">
    <source>
        <dbReference type="Proteomes" id="UP000183832"/>
    </source>
</evidence>
<protein>
    <submittedName>
        <fullName evidence="1">CLUMA_CG009601, isoform A</fullName>
    </submittedName>
</protein>
<evidence type="ECO:0000313" key="1">
    <source>
        <dbReference type="EMBL" id="CRK96172.1"/>
    </source>
</evidence>
<sequence>MAETFRTIISQNGRIMCFRWQKDSFYLLWVKTEFNPIIFKLGRIEKIAKLANIFGHYRRQYQAAACLYYEADFRFSTRQMASHLQS</sequence>
<reference evidence="1 2" key="1">
    <citation type="submission" date="2015-04" db="EMBL/GenBank/DDBJ databases">
        <authorList>
            <person name="Syromyatnikov M.Y."/>
            <person name="Popov V.N."/>
        </authorList>
    </citation>
    <scope>NUCLEOTIDE SEQUENCE [LARGE SCALE GENOMIC DNA]</scope>
</reference>
<proteinExistence type="predicted"/>
<organism evidence="1 2">
    <name type="scientific">Clunio marinus</name>
    <dbReference type="NCBI Taxonomy" id="568069"/>
    <lineage>
        <taxon>Eukaryota</taxon>
        <taxon>Metazoa</taxon>
        <taxon>Ecdysozoa</taxon>
        <taxon>Arthropoda</taxon>
        <taxon>Hexapoda</taxon>
        <taxon>Insecta</taxon>
        <taxon>Pterygota</taxon>
        <taxon>Neoptera</taxon>
        <taxon>Endopterygota</taxon>
        <taxon>Diptera</taxon>
        <taxon>Nematocera</taxon>
        <taxon>Chironomoidea</taxon>
        <taxon>Chironomidae</taxon>
        <taxon>Clunio</taxon>
    </lineage>
</organism>
<keyword evidence="2" id="KW-1185">Reference proteome</keyword>
<dbReference type="Proteomes" id="UP000183832">
    <property type="component" value="Unassembled WGS sequence"/>
</dbReference>
<dbReference type="AlphaFoldDB" id="A0A1J1I9C5"/>
<name>A0A1J1I9C5_9DIPT</name>